<dbReference type="RefSeq" id="WP_160551941.1">
    <property type="nucleotide sequence ID" value="NZ_CP047650.1"/>
</dbReference>
<gene>
    <name evidence="7" type="ORF">GT347_10715</name>
</gene>
<evidence type="ECO:0000259" key="6">
    <source>
        <dbReference type="PROSITE" id="PS50931"/>
    </source>
</evidence>
<dbReference type="InterPro" id="IPR005119">
    <property type="entry name" value="LysR_subst-bd"/>
</dbReference>
<dbReference type="InterPro" id="IPR036390">
    <property type="entry name" value="WH_DNA-bd_sf"/>
</dbReference>
<dbReference type="Pfam" id="PF03466">
    <property type="entry name" value="LysR_substrate"/>
    <property type="match status" value="1"/>
</dbReference>
<keyword evidence="4" id="KW-0010">Activator</keyword>
<keyword evidence="5" id="KW-0804">Transcription</keyword>
<protein>
    <submittedName>
        <fullName evidence="7">LysR family transcriptional regulator</fullName>
    </submittedName>
</protein>
<name>A0A857J3C0_9BURK</name>
<evidence type="ECO:0000313" key="7">
    <source>
        <dbReference type="EMBL" id="QHI98424.1"/>
    </source>
</evidence>
<evidence type="ECO:0000256" key="2">
    <source>
        <dbReference type="ARBA" id="ARBA00023015"/>
    </source>
</evidence>
<dbReference type="FunFam" id="1.10.10.10:FF:000001">
    <property type="entry name" value="LysR family transcriptional regulator"/>
    <property type="match status" value="1"/>
</dbReference>
<dbReference type="EMBL" id="CP047650">
    <property type="protein sequence ID" value="QHI98424.1"/>
    <property type="molecule type" value="Genomic_DNA"/>
</dbReference>
<organism evidence="7 8">
    <name type="scientific">Xylophilus rhododendri</name>
    <dbReference type="NCBI Taxonomy" id="2697032"/>
    <lineage>
        <taxon>Bacteria</taxon>
        <taxon>Pseudomonadati</taxon>
        <taxon>Pseudomonadota</taxon>
        <taxon>Betaproteobacteria</taxon>
        <taxon>Burkholderiales</taxon>
        <taxon>Xylophilus</taxon>
    </lineage>
</organism>
<dbReference type="PRINTS" id="PR00039">
    <property type="entry name" value="HTHLYSR"/>
</dbReference>
<dbReference type="Gene3D" id="1.10.10.10">
    <property type="entry name" value="Winged helix-like DNA-binding domain superfamily/Winged helix DNA-binding domain"/>
    <property type="match status" value="1"/>
</dbReference>
<dbReference type="PANTHER" id="PTHR30293">
    <property type="entry name" value="TRANSCRIPTIONAL REGULATORY PROTEIN NAC-RELATED"/>
    <property type="match status" value="1"/>
</dbReference>
<evidence type="ECO:0000313" key="8">
    <source>
        <dbReference type="Proteomes" id="UP000464787"/>
    </source>
</evidence>
<dbReference type="GO" id="GO:2000142">
    <property type="term" value="P:regulation of DNA-templated transcription initiation"/>
    <property type="evidence" value="ECO:0007669"/>
    <property type="project" value="TreeGrafter"/>
</dbReference>
<reference evidence="7 8" key="1">
    <citation type="submission" date="2020-01" db="EMBL/GenBank/DDBJ databases">
        <title>Genome sequencing of strain KACC 21265.</title>
        <authorList>
            <person name="Heo J."/>
            <person name="Kim S.-J."/>
            <person name="Kim J.-S."/>
            <person name="Hong S.-B."/>
            <person name="Kwon S.-W."/>
        </authorList>
    </citation>
    <scope>NUCLEOTIDE SEQUENCE [LARGE SCALE GENOMIC DNA]</scope>
    <source>
        <strain evidence="7 8">KACC 21265</strain>
    </source>
</reference>
<dbReference type="PROSITE" id="PS50931">
    <property type="entry name" value="HTH_LYSR"/>
    <property type="match status" value="1"/>
</dbReference>
<dbReference type="InterPro" id="IPR036388">
    <property type="entry name" value="WH-like_DNA-bd_sf"/>
</dbReference>
<keyword evidence="8" id="KW-1185">Reference proteome</keyword>
<dbReference type="SUPFAM" id="SSF53850">
    <property type="entry name" value="Periplasmic binding protein-like II"/>
    <property type="match status" value="1"/>
</dbReference>
<keyword evidence="2" id="KW-0805">Transcription regulation</keyword>
<accession>A0A857J3C0</accession>
<evidence type="ECO:0000256" key="1">
    <source>
        <dbReference type="ARBA" id="ARBA00009437"/>
    </source>
</evidence>
<dbReference type="Proteomes" id="UP000464787">
    <property type="component" value="Chromosome"/>
</dbReference>
<dbReference type="PANTHER" id="PTHR30293:SF0">
    <property type="entry name" value="NITROGEN ASSIMILATION REGULATORY PROTEIN NAC"/>
    <property type="match status" value="1"/>
</dbReference>
<feature type="domain" description="HTH lysR-type" evidence="6">
    <location>
        <begin position="1"/>
        <end position="58"/>
    </location>
</feature>
<dbReference type="AlphaFoldDB" id="A0A857J3C0"/>
<dbReference type="InterPro" id="IPR000847">
    <property type="entry name" value="LysR_HTH_N"/>
</dbReference>
<keyword evidence="3" id="KW-0238">DNA-binding</keyword>
<dbReference type="GO" id="GO:0003700">
    <property type="term" value="F:DNA-binding transcription factor activity"/>
    <property type="evidence" value="ECO:0007669"/>
    <property type="project" value="InterPro"/>
</dbReference>
<evidence type="ECO:0000256" key="3">
    <source>
        <dbReference type="ARBA" id="ARBA00023125"/>
    </source>
</evidence>
<dbReference type="SUPFAM" id="SSF46785">
    <property type="entry name" value="Winged helix' DNA-binding domain"/>
    <property type="match status" value="1"/>
</dbReference>
<dbReference type="Gene3D" id="3.40.190.290">
    <property type="match status" value="1"/>
</dbReference>
<sequence length="318" mass="34168">MELRQFKYFLAIVDSGSLSRAGQHLYVAQSALSKQMADLEAELGAQLLVRSRNGVTATEAGQIFYEYAQGITKQIGDARSAVHCSANAMVGSVLTALPQSVAAPTALPLMRAAASRFPDVNFHLNEELTGNMADQLLRGRVDVGIFSKAMSPDDVEFIPLVEEDFVLLCSAQDPQAPGAPTVTLEEAIARPLVLPGRAHGHCTRTIVETVLIDAGKSMPKVAAEINSVHILKTAIQAGLGSTIMPYALAQREVEDGRLTAHKIDSPDLHRTLGVCVSRHLPMTNAKQAIRRLIADVFRDLCTSGRWPGARVIPGVTVD</sequence>
<dbReference type="GO" id="GO:0003677">
    <property type="term" value="F:DNA binding"/>
    <property type="evidence" value="ECO:0007669"/>
    <property type="project" value="UniProtKB-KW"/>
</dbReference>
<evidence type="ECO:0000256" key="5">
    <source>
        <dbReference type="ARBA" id="ARBA00023163"/>
    </source>
</evidence>
<dbReference type="KEGG" id="xyk:GT347_10715"/>
<evidence type="ECO:0000256" key="4">
    <source>
        <dbReference type="ARBA" id="ARBA00023159"/>
    </source>
</evidence>
<comment type="similarity">
    <text evidence="1">Belongs to the LysR transcriptional regulatory family.</text>
</comment>
<dbReference type="Pfam" id="PF00126">
    <property type="entry name" value="HTH_1"/>
    <property type="match status" value="1"/>
</dbReference>
<proteinExistence type="inferred from homology"/>